<reference evidence="2" key="1">
    <citation type="submission" date="2020-10" db="EMBL/GenBank/DDBJ databases">
        <authorList>
            <person name="Gilroy R."/>
        </authorList>
    </citation>
    <scope>NUCLEOTIDE SEQUENCE</scope>
    <source>
        <strain evidence="2">3924</strain>
    </source>
</reference>
<organism evidence="2 3">
    <name type="scientific">Candidatus Aphodosoma intestinipullorum</name>
    <dbReference type="NCBI Taxonomy" id="2840674"/>
    <lineage>
        <taxon>Bacteria</taxon>
        <taxon>Pseudomonadati</taxon>
        <taxon>Bacteroidota</taxon>
        <taxon>Bacteroidia</taxon>
        <taxon>Bacteroidales</taxon>
        <taxon>Candidatus Aphodosoma</taxon>
    </lineage>
</organism>
<dbReference type="Pfam" id="PF10543">
    <property type="entry name" value="ORF6N"/>
    <property type="match status" value="1"/>
</dbReference>
<name>A0A940IE18_9BACT</name>
<evidence type="ECO:0000259" key="1">
    <source>
        <dbReference type="Pfam" id="PF10543"/>
    </source>
</evidence>
<comment type="caution">
    <text evidence="2">The sequence shown here is derived from an EMBL/GenBank/DDBJ whole genome shotgun (WGS) entry which is preliminary data.</text>
</comment>
<dbReference type="InterPro" id="IPR018873">
    <property type="entry name" value="KilA-N_DNA-bd_domain"/>
</dbReference>
<gene>
    <name evidence="2" type="ORF">IAC51_04250</name>
</gene>
<reference evidence="2" key="2">
    <citation type="journal article" date="2021" name="PeerJ">
        <title>Extensive microbial diversity within the chicken gut microbiome revealed by metagenomics and culture.</title>
        <authorList>
            <person name="Gilroy R."/>
            <person name="Ravi A."/>
            <person name="Getino M."/>
            <person name="Pursley I."/>
            <person name="Horton D.L."/>
            <person name="Alikhan N.F."/>
            <person name="Baker D."/>
            <person name="Gharbi K."/>
            <person name="Hall N."/>
            <person name="Watson M."/>
            <person name="Adriaenssens E.M."/>
            <person name="Foster-Nyarko E."/>
            <person name="Jarju S."/>
            <person name="Secka A."/>
            <person name="Antonio M."/>
            <person name="Oren A."/>
            <person name="Chaudhuri R.R."/>
            <person name="La Ragione R."/>
            <person name="Hildebrand F."/>
            <person name="Pallen M.J."/>
        </authorList>
    </citation>
    <scope>NUCLEOTIDE SEQUENCE</scope>
    <source>
        <strain evidence="2">3924</strain>
    </source>
</reference>
<accession>A0A940IE18</accession>
<dbReference type="Proteomes" id="UP000712007">
    <property type="component" value="Unassembled WGS sequence"/>
</dbReference>
<dbReference type="EMBL" id="JADIMV010000071">
    <property type="protein sequence ID" value="MBO8439843.1"/>
    <property type="molecule type" value="Genomic_DNA"/>
</dbReference>
<evidence type="ECO:0000313" key="2">
    <source>
        <dbReference type="EMBL" id="MBO8439843.1"/>
    </source>
</evidence>
<feature type="domain" description="KilA-N DNA-binding" evidence="1">
    <location>
        <begin position="27"/>
        <end position="112"/>
    </location>
</feature>
<protein>
    <submittedName>
        <fullName evidence="2">ORF6N domain-containing protein</fullName>
    </submittedName>
</protein>
<evidence type="ECO:0000313" key="3">
    <source>
        <dbReference type="Proteomes" id="UP000712007"/>
    </source>
</evidence>
<dbReference type="AlphaFoldDB" id="A0A940IE18"/>
<proteinExistence type="predicted"/>
<sequence>MNKDNSLNKRAGGIPGRDADLFGQVRQKIVAIRGSQVILDADVAELYGVETKEVNQAVRNNPDKFPTGYVFELDKEEVAYLRSKFLTTNISPMSRAFPKAFTEKGRYMLATILKSRRATQATIAIIETFASVRQLKRELRALHEEKDKEMQQSRMHHFGEMLSNIVMPDLETAETESSLEINFLVGKIKHTVRRVRRQDGNDSTEVE</sequence>